<dbReference type="Proteomes" id="UP000246145">
    <property type="component" value="Unassembled WGS sequence"/>
</dbReference>
<dbReference type="EMBL" id="QEKO01000010">
    <property type="protein sequence ID" value="PVY60329.1"/>
    <property type="molecule type" value="Genomic_DNA"/>
</dbReference>
<accession>A0A2U1CHC8</accession>
<proteinExistence type="predicted"/>
<dbReference type="AlphaFoldDB" id="A0A2U1CHC8"/>
<feature type="compositionally biased region" description="Gly residues" evidence="1">
    <location>
        <begin position="133"/>
        <end position="142"/>
    </location>
</feature>
<keyword evidence="3" id="KW-1185">Reference proteome</keyword>
<gene>
    <name evidence="2" type="ORF">C7440_3765</name>
</gene>
<name>A0A2U1CHC8_9BURK</name>
<organism evidence="2 3">
    <name type="scientific">Pusillimonas noertemannii</name>
    <dbReference type="NCBI Taxonomy" id="305977"/>
    <lineage>
        <taxon>Bacteria</taxon>
        <taxon>Pseudomonadati</taxon>
        <taxon>Pseudomonadota</taxon>
        <taxon>Betaproteobacteria</taxon>
        <taxon>Burkholderiales</taxon>
        <taxon>Alcaligenaceae</taxon>
        <taxon>Pusillimonas</taxon>
    </lineage>
</organism>
<protein>
    <submittedName>
        <fullName evidence="2">Uncharacterized protein</fullName>
    </submittedName>
</protein>
<sequence length="201" mass="21440">MRFEIGRLSFGLLNRRAAGAVLGAPESFGRLCRLPSHPIIFGAPAKLARCTAPRAVHTRRARTVAGLPPQKRQGARLAQRRPQYCPRITPHSVLVCGVPRKRCGYSLQCSSCDAGCVWAGRWLSSQAPQNGGRRPGGCGQAGPKGRLPPPGTDIPRSAGTGLKPTPSRTKHRYGARKQTPYRPSAGSGLETAPFQQNSGTA</sequence>
<feature type="region of interest" description="Disordered" evidence="1">
    <location>
        <begin position="125"/>
        <end position="201"/>
    </location>
</feature>
<comment type="caution">
    <text evidence="2">The sequence shown here is derived from an EMBL/GenBank/DDBJ whole genome shotgun (WGS) entry which is preliminary data.</text>
</comment>
<evidence type="ECO:0000256" key="1">
    <source>
        <dbReference type="SAM" id="MobiDB-lite"/>
    </source>
</evidence>
<reference evidence="2 3" key="1">
    <citation type="submission" date="2018-04" db="EMBL/GenBank/DDBJ databases">
        <title>Genomic Encyclopedia of Type Strains, Phase IV (KMG-IV): sequencing the most valuable type-strain genomes for metagenomic binning, comparative biology and taxonomic classification.</title>
        <authorList>
            <person name="Goeker M."/>
        </authorList>
    </citation>
    <scope>NUCLEOTIDE SEQUENCE [LARGE SCALE GENOMIC DNA]</scope>
    <source>
        <strain evidence="2 3">DSM 10065</strain>
    </source>
</reference>
<evidence type="ECO:0000313" key="2">
    <source>
        <dbReference type="EMBL" id="PVY60329.1"/>
    </source>
</evidence>
<evidence type="ECO:0000313" key="3">
    <source>
        <dbReference type="Proteomes" id="UP000246145"/>
    </source>
</evidence>